<dbReference type="SUPFAM" id="SSF53756">
    <property type="entry name" value="UDP-Glycosyltransferase/glycogen phosphorylase"/>
    <property type="match status" value="1"/>
</dbReference>
<name>L0A8R5_CALLD</name>
<evidence type="ECO:0000256" key="1">
    <source>
        <dbReference type="ARBA" id="ARBA00006047"/>
    </source>
</evidence>
<dbReference type="FunCoup" id="L0A8R5">
    <property type="interactions" value="5"/>
</dbReference>
<dbReference type="GO" id="GO:0008184">
    <property type="term" value="F:glycogen phosphorylase activity"/>
    <property type="evidence" value="ECO:0007669"/>
    <property type="project" value="InterPro"/>
</dbReference>
<dbReference type="HOGENOM" id="CLU_552792_0_0_2"/>
<comment type="similarity">
    <text evidence="1">Belongs to the glycogen phosphorylase family.</text>
</comment>
<dbReference type="KEGG" id="clg:Calag_0470"/>
<protein>
    <submittedName>
        <fullName evidence="2">Glucan phosphorylase</fullName>
    </submittedName>
</protein>
<evidence type="ECO:0000313" key="2">
    <source>
        <dbReference type="EMBL" id="AFZ70236.1"/>
    </source>
</evidence>
<dbReference type="EMBL" id="CP003378">
    <property type="protein sequence ID" value="AFZ70236.1"/>
    <property type="molecule type" value="Genomic_DNA"/>
</dbReference>
<dbReference type="PANTHER" id="PTHR42655:SF1">
    <property type="entry name" value="GLYCOGEN PHOSPHORYLASE"/>
    <property type="match status" value="1"/>
</dbReference>
<dbReference type="InParanoid" id="L0A8R5"/>
<dbReference type="RefSeq" id="WP_015232134.1">
    <property type="nucleotide sequence ID" value="NC_019791.1"/>
</dbReference>
<evidence type="ECO:0000313" key="3">
    <source>
        <dbReference type="Proteomes" id="UP000010469"/>
    </source>
</evidence>
<accession>L0A8R5</accession>
<keyword evidence="3" id="KW-1185">Reference proteome</keyword>
<dbReference type="Gene3D" id="3.40.50.2000">
    <property type="entry name" value="Glycogen Phosphorylase B"/>
    <property type="match status" value="1"/>
</dbReference>
<reference evidence="3" key="1">
    <citation type="submission" date="2012-03" db="EMBL/GenBank/DDBJ databases">
        <title>Complete genome of Caldisphaera lagunensis DSM 15908.</title>
        <authorList>
            <person name="Lucas S."/>
            <person name="Copeland A."/>
            <person name="Lapidus A."/>
            <person name="Glavina del Rio T."/>
            <person name="Dalin E."/>
            <person name="Tice H."/>
            <person name="Bruce D."/>
            <person name="Goodwin L."/>
            <person name="Pitluck S."/>
            <person name="Peters L."/>
            <person name="Mikhailova N."/>
            <person name="Teshima H."/>
            <person name="Kyrpides N."/>
            <person name="Mavromatis K."/>
            <person name="Ivanova N."/>
            <person name="Brettin T."/>
            <person name="Detter J.C."/>
            <person name="Han C."/>
            <person name="Larimer F."/>
            <person name="Land M."/>
            <person name="Hauser L."/>
            <person name="Markowitz V."/>
            <person name="Cheng J.-F."/>
            <person name="Hugenholtz P."/>
            <person name="Woyke T."/>
            <person name="Wu D."/>
            <person name="Spring S."/>
            <person name="Schroeder M."/>
            <person name="Brambilla E."/>
            <person name="Klenk H.-P."/>
            <person name="Eisen J.A."/>
        </authorList>
    </citation>
    <scope>NUCLEOTIDE SEQUENCE [LARGE SCALE GENOMIC DNA]</scope>
    <source>
        <strain evidence="3">DSM 15908 / JCM 11604 / IC-154</strain>
    </source>
</reference>
<organism evidence="2 3">
    <name type="scientific">Caldisphaera lagunensis (strain DSM 15908 / JCM 11604 / ANMR 0165 / IC-154)</name>
    <dbReference type="NCBI Taxonomy" id="1056495"/>
    <lineage>
        <taxon>Archaea</taxon>
        <taxon>Thermoproteota</taxon>
        <taxon>Thermoprotei</taxon>
        <taxon>Acidilobales</taxon>
        <taxon>Caldisphaeraceae</taxon>
        <taxon>Caldisphaera</taxon>
    </lineage>
</organism>
<gene>
    <name evidence="2" type="ordered locus">Calag_0470</name>
</gene>
<dbReference type="eggNOG" id="arCOG01421">
    <property type="taxonomic scope" value="Archaea"/>
</dbReference>
<dbReference type="STRING" id="1056495.Calag_0470"/>
<proteinExistence type="inferred from homology"/>
<dbReference type="PANTHER" id="PTHR42655">
    <property type="entry name" value="GLYCOGEN PHOSPHORYLASE"/>
    <property type="match status" value="1"/>
</dbReference>
<dbReference type="InterPro" id="IPR052182">
    <property type="entry name" value="Glycogen/Maltodextrin_Phosph"/>
</dbReference>
<dbReference type="AlphaFoldDB" id="L0A8R5"/>
<dbReference type="GO" id="GO:0005975">
    <property type="term" value="P:carbohydrate metabolic process"/>
    <property type="evidence" value="ECO:0007669"/>
    <property type="project" value="InterPro"/>
</dbReference>
<dbReference type="GeneID" id="14211730"/>
<dbReference type="InterPro" id="IPR000811">
    <property type="entry name" value="Glyco_trans_35"/>
</dbReference>
<dbReference type="Proteomes" id="UP000010469">
    <property type="component" value="Chromosome"/>
</dbReference>
<sequence>MDNILISITPEIALDEFYSYAGGLGILEGDKFYAALSRNLKYYVLTLLYKQGYVDYSFDQNDNPIPLPQSQPLPLESLLKPEKEFQILLKSQSVIARPWIYEKGKSKVVFFEAECPKWVRGFCDRLYIEKSYEEKIYKYIFLAKASAYYIKNIIGLENVKYIDLQEAYTAITMLALPEFKNYRFTTHTPGPWGHPVYPSSILHEEFGYDSSDEFVTLTKIGLEKSIISYTVSAKHEEITKNVFKDYKDKINHITNGVNLDRWVGDHIKDLIKSKGLDKIEKEDIWDAHQKSRNELSIFLKNYKPDLKIDNKPIVIWLRRMTPYKRPYFITRFIEENSISKDAIFVIGGKAHPNDKEGLNYVGYFRKLSKKYPNVIHLHNYDVFNAKMLLSGSDIQTFTPFSGWEACGTSYMKSLANGVPVIGSRDGGALEVIKHGENGWLFGQDLRELIEFYTDPKAKEIDEKDFEEFSNYLEKAINIFGSDEYKQMELNALKTYKLVDINNVLDKLYFNEKMDKNVENNQ</sequence>
<dbReference type="OrthoDB" id="17863at2157"/>
<dbReference type="Pfam" id="PF00343">
    <property type="entry name" value="Phosphorylase"/>
    <property type="match status" value="1"/>
</dbReference>